<evidence type="ECO:0000313" key="2">
    <source>
        <dbReference type="Proteomes" id="UP000824469"/>
    </source>
</evidence>
<dbReference type="AlphaFoldDB" id="A0AA38C8W6"/>
<accession>A0AA38C8W6</accession>
<keyword evidence="2" id="KW-1185">Reference proteome</keyword>
<dbReference type="Proteomes" id="UP000824469">
    <property type="component" value="Unassembled WGS sequence"/>
</dbReference>
<evidence type="ECO:0000313" key="1">
    <source>
        <dbReference type="EMBL" id="KAH9292627.1"/>
    </source>
</evidence>
<protein>
    <submittedName>
        <fullName evidence="1">Uncharacterized protein</fullName>
    </submittedName>
</protein>
<proteinExistence type="predicted"/>
<reference evidence="1 2" key="1">
    <citation type="journal article" date="2021" name="Nat. Plants">
        <title>The Taxus genome provides insights into paclitaxel biosynthesis.</title>
        <authorList>
            <person name="Xiong X."/>
            <person name="Gou J."/>
            <person name="Liao Q."/>
            <person name="Li Y."/>
            <person name="Zhou Q."/>
            <person name="Bi G."/>
            <person name="Li C."/>
            <person name="Du R."/>
            <person name="Wang X."/>
            <person name="Sun T."/>
            <person name="Guo L."/>
            <person name="Liang H."/>
            <person name="Lu P."/>
            <person name="Wu Y."/>
            <person name="Zhang Z."/>
            <person name="Ro D.K."/>
            <person name="Shang Y."/>
            <person name="Huang S."/>
            <person name="Yan J."/>
        </authorList>
    </citation>
    <scope>NUCLEOTIDE SEQUENCE [LARGE SCALE GENOMIC DNA]</scope>
    <source>
        <strain evidence="1">Ta-2019</strain>
    </source>
</reference>
<name>A0AA38C8W6_TAXCH</name>
<gene>
    <name evidence="1" type="ORF">KI387_042187</name>
</gene>
<feature type="non-terminal residue" evidence="1">
    <location>
        <position position="1"/>
    </location>
</feature>
<sequence>FLYSAVFGLSFSPFNTPNNTHLCNDCFTRQRPFLHSPLSSFGTWLQLVDFGTAVASVGTDSGSSTHTKTCSRPSLAWSSSTVLAHEYLLGKCSTVSTV</sequence>
<dbReference type="EMBL" id="JAHRHJ020002754">
    <property type="protein sequence ID" value="KAH9292627.1"/>
    <property type="molecule type" value="Genomic_DNA"/>
</dbReference>
<feature type="non-terminal residue" evidence="1">
    <location>
        <position position="98"/>
    </location>
</feature>
<comment type="caution">
    <text evidence="1">The sequence shown here is derived from an EMBL/GenBank/DDBJ whole genome shotgun (WGS) entry which is preliminary data.</text>
</comment>
<organism evidence="1 2">
    <name type="scientific">Taxus chinensis</name>
    <name type="common">Chinese yew</name>
    <name type="synonym">Taxus wallichiana var. chinensis</name>
    <dbReference type="NCBI Taxonomy" id="29808"/>
    <lineage>
        <taxon>Eukaryota</taxon>
        <taxon>Viridiplantae</taxon>
        <taxon>Streptophyta</taxon>
        <taxon>Embryophyta</taxon>
        <taxon>Tracheophyta</taxon>
        <taxon>Spermatophyta</taxon>
        <taxon>Pinopsida</taxon>
        <taxon>Pinidae</taxon>
        <taxon>Conifers II</taxon>
        <taxon>Cupressales</taxon>
        <taxon>Taxaceae</taxon>
        <taxon>Taxus</taxon>
    </lineage>
</organism>